<dbReference type="RefSeq" id="WP_057707453.1">
    <property type="nucleotide sequence ID" value="NZ_JQCL01000095.1"/>
</dbReference>
<dbReference type="GO" id="GO:0000160">
    <property type="term" value="P:phosphorelay signal transduction system"/>
    <property type="evidence" value="ECO:0007669"/>
    <property type="project" value="InterPro"/>
</dbReference>
<evidence type="ECO:0000256" key="1">
    <source>
        <dbReference type="ARBA" id="ARBA00022553"/>
    </source>
</evidence>
<protein>
    <submittedName>
        <fullName evidence="8">Two component system response regulator</fullName>
    </submittedName>
</protein>
<gene>
    <name evidence="8" type="ORF">IV64_GL001067</name>
</gene>
<evidence type="ECO:0000259" key="7">
    <source>
        <dbReference type="PROSITE" id="PS50110"/>
    </source>
</evidence>
<dbReference type="InterPro" id="IPR016032">
    <property type="entry name" value="Sig_transdc_resp-reg_C-effctor"/>
</dbReference>
<dbReference type="SUPFAM" id="SSF46894">
    <property type="entry name" value="C-terminal effector domain of the bipartite response regulators"/>
    <property type="match status" value="1"/>
</dbReference>
<proteinExistence type="predicted"/>
<reference evidence="8 9" key="1">
    <citation type="journal article" date="2015" name="Genome Announc.">
        <title>Expanding the biotechnology potential of lactobacilli through comparative genomics of 213 strains and associated genera.</title>
        <authorList>
            <person name="Sun Z."/>
            <person name="Harris H.M."/>
            <person name="McCann A."/>
            <person name="Guo C."/>
            <person name="Argimon S."/>
            <person name="Zhang W."/>
            <person name="Yang X."/>
            <person name="Jeffery I.B."/>
            <person name="Cooney J.C."/>
            <person name="Kagawa T.F."/>
            <person name="Liu W."/>
            <person name="Song Y."/>
            <person name="Salvetti E."/>
            <person name="Wrobel A."/>
            <person name="Rasinkangas P."/>
            <person name="Parkhill J."/>
            <person name="Rea M.C."/>
            <person name="O'Sullivan O."/>
            <person name="Ritari J."/>
            <person name="Douillard F.P."/>
            <person name="Paul Ross R."/>
            <person name="Yang R."/>
            <person name="Briner A.E."/>
            <person name="Felis G.E."/>
            <person name="de Vos W.M."/>
            <person name="Barrangou R."/>
            <person name="Klaenhammer T.R."/>
            <person name="Caufield P.W."/>
            <person name="Cui Y."/>
            <person name="Zhang H."/>
            <person name="O'Toole P.W."/>
        </authorList>
    </citation>
    <scope>NUCLEOTIDE SEQUENCE [LARGE SCALE GENOMIC DNA]</scope>
    <source>
        <strain evidence="8 9">LMG 26013</strain>
    </source>
</reference>
<feature type="domain" description="HTH luxR-type" evidence="6">
    <location>
        <begin position="141"/>
        <end position="206"/>
    </location>
</feature>
<evidence type="ECO:0000256" key="2">
    <source>
        <dbReference type="ARBA" id="ARBA00023015"/>
    </source>
</evidence>
<evidence type="ECO:0000313" key="9">
    <source>
        <dbReference type="Proteomes" id="UP000051783"/>
    </source>
</evidence>
<evidence type="ECO:0000256" key="5">
    <source>
        <dbReference type="PROSITE-ProRule" id="PRU00169"/>
    </source>
</evidence>
<dbReference type="AlphaFoldDB" id="A0A0R2M9Q9"/>
<dbReference type="OrthoDB" id="9780153at2"/>
<dbReference type="PROSITE" id="PS50043">
    <property type="entry name" value="HTH_LUXR_2"/>
    <property type="match status" value="1"/>
</dbReference>
<dbReference type="InterPro" id="IPR058245">
    <property type="entry name" value="NreC/VraR/RcsB-like_REC"/>
</dbReference>
<dbReference type="InterPro" id="IPR000792">
    <property type="entry name" value="Tscrpt_reg_LuxR_C"/>
</dbReference>
<accession>A0A0R2M9Q9</accession>
<feature type="domain" description="Response regulatory" evidence="7">
    <location>
        <begin position="3"/>
        <end position="118"/>
    </location>
</feature>
<dbReference type="Pfam" id="PF00196">
    <property type="entry name" value="GerE"/>
    <property type="match status" value="1"/>
</dbReference>
<dbReference type="SUPFAM" id="SSF52172">
    <property type="entry name" value="CheY-like"/>
    <property type="match status" value="1"/>
</dbReference>
<dbReference type="Proteomes" id="UP000051783">
    <property type="component" value="Unassembled WGS sequence"/>
</dbReference>
<dbReference type="PANTHER" id="PTHR43214">
    <property type="entry name" value="TWO-COMPONENT RESPONSE REGULATOR"/>
    <property type="match status" value="1"/>
</dbReference>
<evidence type="ECO:0000256" key="4">
    <source>
        <dbReference type="ARBA" id="ARBA00023163"/>
    </source>
</evidence>
<evidence type="ECO:0000259" key="6">
    <source>
        <dbReference type="PROSITE" id="PS50043"/>
    </source>
</evidence>
<dbReference type="Pfam" id="PF00072">
    <property type="entry name" value="Response_reg"/>
    <property type="match status" value="1"/>
</dbReference>
<dbReference type="InterPro" id="IPR039420">
    <property type="entry name" value="WalR-like"/>
</dbReference>
<keyword evidence="4" id="KW-0804">Transcription</keyword>
<keyword evidence="3" id="KW-0238">DNA-binding</keyword>
<keyword evidence="1 5" id="KW-0597">Phosphoprotein</keyword>
<dbReference type="SMART" id="SM00421">
    <property type="entry name" value="HTH_LUXR"/>
    <property type="match status" value="1"/>
</dbReference>
<dbReference type="InterPro" id="IPR011006">
    <property type="entry name" value="CheY-like_superfamily"/>
</dbReference>
<keyword evidence="2" id="KW-0805">Transcription regulation</keyword>
<dbReference type="GO" id="GO:0006355">
    <property type="term" value="P:regulation of DNA-templated transcription"/>
    <property type="evidence" value="ECO:0007669"/>
    <property type="project" value="InterPro"/>
</dbReference>
<organism evidence="8 9">
    <name type="scientific">Lactiplantibacillus xiangfangensis</name>
    <dbReference type="NCBI Taxonomy" id="942150"/>
    <lineage>
        <taxon>Bacteria</taxon>
        <taxon>Bacillati</taxon>
        <taxon>Bacillota</taxon>
        <taxon>Bacilli</taxon>
        <taxon>Lactobacillales</taxon>
        <taxon>Lactobacillaceae</taxon>
        <taxon>Lactiplantibacillus</taxon>
    </lineage>
</organism>
<dbReference type="PRINTS" id="PR00038">
    <property type="entry name" value="HTHLUXR"/>
</dbReference>
<keyword evidence="9" id="KW-1185">Reference proteome</keyword>
<evidence type="ECO:0000313" key="8">
    <source>
        <dbReference type="EMBL" id="KRO07907.1"/>
    </source>
</evidence>
<dbReference type="CDD" id="cd17535">
    <property type="entry name" value="REC_NarL-like"/>
    <property type="match status" value="1"/>
</dbReference>
<dbReference type="GO" id="GO:0003677">
    <property type="term" value="F:DNA binding"/>
    <property type="evidence" value="ECO:0007669"/>
    <property type="project" value="UniProtKB-KW"/>
</dbReference>
<comment type="caution">
    <text evidence="8">The sequence shown here is derived from an EMBL/GenBank/DDBJ whole genome shotgun (WGS) entry which is preliminary data.</text>
</comment>
<evidence type="ECO:0000256" key="3">
    <source>
        <dbReference type="ARBA" id="ARBA00023125"/>
    </source>
</evidence>
<dbReference type="PATRIC" id="fig|942150.3.peg.1102"/>
<dbReference type="STRING" id="942150.IV64_GL001067"/>
<name>A0A0R2M9Q9_9LACO</name>
<dbReference type="CDD" id="cd06170">
    <property type="entry name" value="LuxR_C_like"/>
    <property type="match status" value="1"/>
</dbReference>
<dbReference type="InterPro" id="IPR001789">
    <property type="entry name" value="Sig_transdc_resp-reg_receiver"/>
</dbReference>
<dbReference type="SMART" id="SM00448">
    <property type="entry name" value="REC"/>
    <property type="match status" value="1"/>
</dbReference>
<dbReference type="PANTHER" id="PTHR43214:SF40">
    <property type="entry name" value="TRANSCRIPTIONAL REGULATORY PROTEIN LNRK"/>
    <property type="match status" value="1"/>
</dbReference>
<dbReference type="EMBL" id="JQCL01000095">
    <property type="protein sequence ID" value="KRO07907.1"/>
    <property type="molecule type" value="Genomic_DNA"/>
</dbReference>
<feature type="modified residue" description="4-aspartylphosphate" evidence="5">
    <location>
        <position position="54"/>
    </location>
</feature>
<dbReference type="PROSITE" id="PS50110">
    <property type="entry name" value="RESPONSE_REGULATORY"/>
    <property type="match status" value="1"/>
</dbReference>
<sequence>MIKTILVDDSPLITSGLQIILDSDPDLTVTKVFDNAPAAIAYCDQHPVDVVLMDVRMPGMSGVTATKTLAQNIGVKVLILTTFDEDDDIITGIQNGAAGYLLKTTPADQIIAGIKAVANNQSILSKPVMTKAAAQLVTKKPTADLSALTAREQEITQLVAQGLTNKEIAQTLFLSEGTVNNNLSTILHKLALNHRTQLAIYYLTGGQG</sequence>
<dbReference type="Gene3D" id="3.40.50.2300">
    <property type="match status" value="1"/>
</dbReference>